<dbReference type="InterPro" id="IPR001878">
    <property type="entry name" value="Znf_CCHC"/>
</dbReference>
<reference evidence="6 7" key="1">
    <citation type="submission" date="2024-06" db="EMBL/GenBank/DDBJ databases">
        <title>A chromosome-level genome assembly of beet webworm, Loxostege sticticalis.</title>
        <authorList>
            <person name="Zhang Y."/>
        </authorList>
    </citation>
    <scope>NUCLEOTIDE SEQUENCE [LARGE SCALE GENOMIC DNA]</scope>
    <source>
        <strain evidence="6">AQ028</strain>
        <tissue evidence="6">Male pupae</tissue>
    </source>
</reference>
<evidence type="ECO:0000256" key="3">
    <source>
        <dbReference type="ARBA" id="ARBA00022833"/>
    </source>
</evidence>
<evidence type="ECO:0000256" key="2">
    <source>
        <dbReference type="ARBA" id="ARBA00022771"/>
    </source>
</evidence>
<dbReference type="Pfam" id="PF13696">
    <property type="entry name" value="zf-CCHC_2"/>
    <property type="match status" value="1"/>
</dbReference>
<evidence type="ECO:0000259" key="5">
    <source>
        <dbReference type="PROSITE" id="PS50158"/>
    </source>
</evidence>
<dbReference type="Pfam" id="PF22936">
    <property type="entry name" value="Pol_BBD"/>
    <property type="match status" value="1"/>
</dbReference>
<dbReference type="AlphaFoldDB" id="A0ABD0SIJ9"/>
<keyword evidence="2 4" id="KW-0863">Zinc-finger</keyword>
<name>A0ABD0SIJ9_LOXSC</name>
<accession>A0ABD0SIJ9</accession>
<evidence type="ECO:0000313" key="6">
    <source>
        <dbReference type="EMBL" id="KAL0819671.1"/>
    </source>
</evidence>
<organism evidence="6 7">
    <name type="scientific">Loxostege sticticalis</name>
    <name type="common">Beet webworm moth</name>
    <dbReference type="NCBI Taxonomy" id="481309"/>
    <lineage>
        <taxon>Eukaryota</taxon>
        <taxon>Metazoa</taxon>
        <taxon>Ecdysozoa</taxon>
        <taxon>Arthropoda</taxon>
        <taxon>Hexapoda</taxon>
        <taxon>Insecta</taxon>
        <taxon>Pterygota</taxon>
        <taxon>Neoptera</taxon>
        <taxon>Endopterygota</taxon>
        <taxon>Lepidoptera</taxon>
        <taxon>Glossata</taxon>
        <taxon>Ditrysia</taxon>
        <taxon>Pyraloidea</taxon>
        <taxon>Crambidae</taxon>
        <taxon>Pyraustinae</taxon>
        <taxon>Loxostege</taxon>
    </lineage>
</organism>
<sequence>MATGVATGNSSLVMDKLKGIENYNSWKFMMKMVLIHEDLWDFVEKEPTDAEHTKKVQKALARIALSVQPAAFSHVRSAKTAHEAWTNLQKAYEDRGLCRRLALLRALFSTKLENQSMERYINRIVEISQQLSDIGSPLEDDFIAIIMLSGLTEDYDPLIMAIENSNIKLSSEVVQGKLLQENLRRDDKNESGSALAAVRKQPKCFRCKKTGHFIKDCPQKTSGWKKNTNMSNMKKVDESKALLTALSANIEADSWYIDSGATSHMCCDRSVMCDFVKSKSLEVKVANGDKLYTEGTGTFSGVIMVANILIQISRCF</sequence>
<evidence type="ECO:0000313" key="7">
    <source>
        <dbReference type="Proteomes" id="UP001549921"/>
    </source>
</evidence>
<dbReference type="SMART" id="SM00343">
    <property type="entry name" value="ZnF_C2HC"/>
    <property type="match status" value="1"/>
</dbReference>
<dbReference type="Pfam" id="PF14223">
    <property type="entry name" value="Retrotran_gag_2"/>
    <property type="match status" value="1"/>
</dbReference>
<dbReference type="PANTHER" id="PTHR47481:SF36">
    <property type="entry name" value="CCHC-TYPE DOMAIN-CONTAINING PROTEIN"/>
    <property type="match status" value="1"/>
</dbReference>
<dbReference type="PANTHER" id="PTHR47481">
    <property type="match status" value="1"/>
</dbReference>
<evidence type="ECO:0000256" key="4">
    <source>
        <dbReference type="PROSITE-ProRule" id="PRU00047"/>
    </source>
</evidence>
<proteinExistence type="predicted"/>
<dbReference type="GO" id="GO:0008270">
    <property type="term" value="F:zinc ion binding"/>
    <property type="evidence" value="ECO:0007669"/>
    <property type="project" value="UniProtKB-KW"/>
</dbReference>
<dbReference type="InterPro" id="IPR036875">
    <property type="entry name" value="Znf_CCHC_sf"/>
</dbReference>
<dbReference type="Proteomes" id="UP001549921">
    <property type="component" value="Unassembled WGS sequence"/>
</dbReference>
<dbReference type="EMBL" id="JBEDNZ010000020">
    <property type="protein sequence ID" value="KAL0819671.1"/>
    <property type="molecule type" value="Genomic_DNA"/>
</dbReference>
<keyword evidence="1" id="KW-0479">Metal-binding</keyword>
<protein>
    <recommendedName>
        <fullName evidence="5">CCHC-type domain-containing protein</fullName>
    </recommendedName>
</protein>
<feature type="domain" description="CCHC-type" evidence="5">
    <location>
        <begin position="203"/>
        <end position="219"/>
    </location>
</feature>
<comment type="caution">
    <text evidence="6">The sequence shown here is derived from an EMBL/GenBank/DDBJ whole genome shotgun (WGS) entry which is preliminary data.</text>
</comment>
<dbReference type="InterPro" id="IPR025829">
    <property type="entry name" value="Zn_knuckle_CX2CX3GHX4C"/>
</dbReference>
<dbReference type="InterPro" id="IPR054722">
    <property type="entry name" value="PolX-like_BBD"/>
</dbReference>
<dbReference type="Gene3D" id="4.10.60.10">
    <property type="entry name" value="Zinc finger, CCHC-type"/>
    <property type="match status" value="1"/>
</dbReference>
<evidence type="ECO:0000256" key="1">
    <source>
        <dbReference type="ARBA" id="ARBA00022723"/>
    </source>
</evidence>
<dbReference type="SUPFAM" id="SSF57756">
    <property type="entry name" value="Retrovirus zinc finger-like domains"/>
    <property type="match status" value="1"/>
</dbReference>
<gene>
    <name evidence="6" type="ORF">ABMA28_007737</name>
</gene>
<dbReference type="PROSITE" id="PS50158">
    <property type="entry name" value="ZF_CCHC"/>
    <property type="match status" value="1"/>
</dbReference>
<keyword evidence="3" id="KW-0862">Zinc</keyword>